<organism evidence="4 5">
    <name type="scientific">Oceaniferula marina</name>
    <dbReference type="NCBI Taxonomy" id="2748318"/>
    <lineage>
        <taxon>Bacteria</taxon>
        <taxon>Pseudomonadati</taxon>
        <taxon>Verrucomicrobiota</taxon>
        <taxon>Verrucomicrobiia</taxon>
        <taxon>Verrucomicrobiales</taxon>
        <taxon>Verrucomicrobiaceae</taxon>
        <taxon>Oceaniferula</taxon>
    </lineage>
</organism>
<dbReference type="InterPro" id="IPR038460">
    <property type="entry name" value="AcetylCoA_hyd_C_sf"/>
</dbReference>
<dbReference type="GO" id="GO:0008775">
    <property type="term" value="F:acetate CoA-transferase activity"/>
    <property type="evidence" value="ECO:0007669"/>
    <property type="project" value="InterPro"/>
</dbReference>
<dbReference type="Pfam" id="PF13302">
    <property type="entry name" value="Acetyltransf_3"/>
    <property type="match status" value="1"/>
</dbReference>
<dbReference type="SUPFAM" id="SSF55729">
    <property type="entry name" value="Acyl-CoA N-acyltransferases (Nat)"/>
    <property type="match status" value="1"/>
</dbReference>
<feature type="domain" description="N-acetyltransferase" evidence="3">
    <location>
        <begin position="453"/>
        <end position="610"/>
    </location>
</feature>
<comment type="similarity">
    <text evidence="1">Belongs to the acetyl-CoA hydrolase/transferase family.</text>
</comment>
<dbReference type="Pfam" id="PF02550">
    <property type="entry name" value="AcetylCoA_hydro"/>
    <property type="match status" value="1"/>
</dbReference>
<proteinExistence type="inferred from homology"/>
<dbReference type="RefSeq" id="WP_178934905.1">
    <property type="nucleotide sequence ID" value="NZ_JACBAZ010000017.1"/>
</dbReference>
<dbReference type="InterPro" id="IPR000182">
    <property type="entry name" value="GNAT_dom"/>
</dbReference>
<evidence type="ECO:0000259" key="3">
    <source>
        <dbReference type="PROSITE" id="PS51186"/>
    </source>
</evidence>
<gene>
    <name evidence="4" type="ORF">HW115_18500</name>
</gene>
<protein>
    <submittedName>
        <fullName evidence="4">GNAT family N-acetyltransferase</fullName>
    </submittedName>
</protein>
<evidence type="ECO:0000256" key="1">
    <source>
        <dbReference type="ARBA" id="ARBA00009632"/>
    </source>
</evidence>
<dbReference type="GO" id="GO:0006083">
    <property type="term" value="P:acetate metabolic process"/>
    <property type="evidence" value="ECO:0007669"/>
    <property type="project" value="InterPro"/>
</dbReference>
<dbReference type="Gene3D" id="3.40.1080.20">
    <property type="entry name" value="Acetyl-CoA hydrolase/transferase C-terminal domain"/>
    <property type="match status" value="1"/>
</dbReference>
<name>A0A851GR66_9BACT</name>
<dbReference type="Gene3D" id="3.40.1080.10">
    <property type="entry name" value="Glutaconate Coenzyme A-transferase"/>
    <property type="match status" value="1"/>
</dbReference>
<dbReference type="Gene3D" id="3.30.750.70">
    <property type="entry name" value="4-hydroxybutyrate coenzyme like domains"/>
    <property type="match status" value="1"/>
</dbReference>
<dbReference type="SUPFAM" id="SSF100950">
    <property type="entry name" value="NagB/RpiA/CoA transferase-like"/>
    <property type="match status" value="2"/>
</dbReference>
<dbReference type="EMBL" id="JACBAZ010000017">
    <property type="protein sequence ID" value="NWK57615.1"/>
    <property type="molecule type" value="Genomic_DNA"/>
</dbReference>
<reference evidence="4 5" key="1">
    <citation type="submission" date="2020-07" db="EMBL/GenBank/DDBJ databases">
        <title>Roseicoccus Jingziensis gen. nov., sp. nov., isolated from coastal seawater.</title>
        <authorList>
            <person name="Feng X."/>
        </authorList>
    </citation>
    <scope>NUCLEOTIDE SEQUENCE [LARGE SCALE GENOMIC DNA]</scope>
    <source>
        <strain evidence="4 5">N1E253</strain>
    </source>
</reference>
<comment type="caution">
    <text evidence="4">The sequence shown here is derived from an EMBL/GenBank/DDBJ whole genome shotgun (WGS) entry which is preliminary data.</text>
</comment>
<keyword evidence="5" id="KW-1185">Reference proteome</keyword>
<dbReference type="Gene3D" id="3.40.630.30">
    <property type="match status" value="1"/>
</dbReference>
<dbReference type="InterPro" id="IPR037171">
    <property type="entry name" value="NagB/RpiA_transferase-like"/>
</dbReference>
<evidence type="ECO:0000313" key="4">
    <source>
        <dbReference type="EMBL" id="NWK57615.1"/>
    </source>
</evidence>
<dbReference type="InterPro" id="IPR003702">
    <property type="entry name" value="ActCoA_hydro_N"/>
</dbReference>
<dbReference type="Pfam" id="PF13336">
    <property type="entry name" value="AcetylCoA_hyd_C"/>
    <property type="match status" value="1"/>
</dbReference>
<dbReference type="PANTHER" id="PTHR21432:SF20">
    <property type="entry name" value="ACETYL-COA HYDROLASE"/>
    <property type="match status" value="1"/>
</dbReference>
<dbReference type="GO" id="GO:0016747">
    <property type="term" value="F:acyltransferase activity, transferring groups other than amino-acyl groups"/>
    <property type="evidence" value="ECO:0007669"/>
    <property type="project" value="InterPro"/>
</dbReference>
<dbReference type="Proteomes" id="UP000557872">
    <property type="component" value="Unassembled WGS sequence"/>
</dbReference>
<accession>A0A851GR66</accession>
<dbReference type="AlphaFoldDB" id="A0A851GR66"/>
<keyword evidence="2 4" id="KW-0808">Transferase</keyword>
<dbReference type="InterPro" id="IPR046433">
    <property type="entry name" value="ActCoA_hydro"/>
</dbReference>
<dbReference type="InterPro" id="IPR026888">
    <property type="entry name" value="AcetylCoA_hyd_C"/>
</dbReference>
<dbReference type="InterPro" id="IPR016181">
    <property type="entry name" value="Acyl_CoA_acyltransferase"/>
</dbReference>
<sequence>MKQLTPEAWTTIVKPGSRVFIGSGAAVPFALVESMLASVSSFHDVELTHIHTIGEMPWIAKRYDDTLRTNTFFLTPSIQKAVAAGRADYTPCPLSDVPSLFGGHLLPVDVALIQVSPPDADGYVSLGVSVDVVKSAVKAARTVVAQINPAMPRTGGDARIPMRRIHYTLEETRDLPTVDWAKPREAQLIAAQYAAQLVEDGSTIQAGLGNTPQIVLAALKNHRHLGIHTGLFSDPMRELIECGAVDNSRKRYHAGKVVCSHFIGSQKLYDFADQNEMFEMRPSDWVGDVARIGKNDHMVAIHGAYEVDLTGQVVRDSRGHRFYGGMGSTQDFIRGAARSKGGRPLIVLTSMSDDGKSSRIVSGFKPGSGVNTGRGDVHYVVTEYGIARLRGKSIRERVLNMVEVAHPDQREKLLRDAHKWGWIPKFYNVTPKGVAERTEAIESRKVSFKGREFTFRPLHPSDTRSLQQFFYSHTEETVNMRYGHHKDRMSDEAAYKLSSVDQSVDLAFALFEEKGQRQEIEAIGRFYQDPSGKSAEVAFMVGEKVRRLGMSKFLLGELAMVAQKRGLKTFWASVLKRNKPMAALFLKYGAEREAYFGEDSDEYTMSVDQLVKLLDKKASQSKK</sequence>
<dbReference type="PANTHER" id="PTHR21432">
    <property type="entry name" value="ACETYL-COA HYDROLASE-RELATED"/>
    <property type="match status" value="1"/>
</dbReference>
<dbReference type="PROSITE" id="PS51186">
    <property type="entry name" value="GNAT"/>
    <property type="match status" value="1"/>
</dbReference>
<evidence type="ECO:0000313" key="5">
    <source>
        <dbReference type="Proteomes" id="UP000557872"/>
    </source>
</evidence>
<evidence type="ECO:0000256" key="2">
    <source>
        <dbReference type="ARBA" id="ARBA00022679"/>
    </source>
</evidence>